<evidence type="ECO:0008006" key="3">
    <source>
        <dbReference type="Google" id="ProtNLM"/>
    </source>
</evidence>
<dbReference type="GO" id="GO:0016020">
    <property type="term" value="C:membrane"/>
    <property type="evidence" value="ECO:0007669"/>
    <property type="project" value="InterPro"/>
</dbReference>
<dbReference type="Proteomes" id="UP000249016">
    <property type="component" value="Unassembled WGS sequence"/>
</dbReference>
<accession>A0A327NMV2</accession>
<dbReference type="SUPFAM" id="SSF49313">
    <property type="entry name" value="Cadherin-like"/>
    <property type="match status" value="1"/>
</dbReference>
<evidence type="ECO:0000313" key="2">
    <source>
        <dbReference type="Proteomes" id="UP000249016"/>
    </source>
</evidence>
<dbReference type="InterPro" id="IPR035986">
    <property type="entry name" value="PKD_dom_sf"/>
</dbReference>
<comment type="caution">
    <text evidence="1">The sequence shown here is derived from an EMBL/GenBank/DDBJ whole genome shotgun (WGS) entry which is preliminary data.</text>
</comment>
<sequence length="462" mass="45891">MNQPFSQSFTASGGSGTYSFSVVSSNLPASLSLSGYGVLSGTPTQAGSYSVLVSVSDANGCVGTASTAYNLVVTDATPTITGFAVVPNRVCVGSPITFTATIGNIAGSYSWSLENGGPPIGSPSPTTATAFNVVLTALGSGVQTFTLTVNSGGQRVTATTSLTVNALPIASLINNGPLTCAQTSVTLTASGGTSYSFTNSSGQVVPGSGNTRTVSSPGTFSVTVGDVNGCVSTTSTTVSQNLTNASVSISPSSATLTNATPSVSLTAVGSGMFLWSTGETSAVISVTTSGTYSVTLTSPGGCTASASVPVVGSDLTVTLELPQANFAAPGSVGNFLVNVFEVAGLPTSSGNVRITLTAPVGYTLSFASSLTSIQVSGGSSVPIDNSQWTVTNSLANRQLTLMMNSGAFINGGGESSLGFSITRTNANSGSTASITVNVADDLTMTYDGNLSNNVYARVINGL</sequence>
<dbReference type="GO" id="GO:0005509">
    <property type="term" value="F:calcium ion binding"/>
    <property type="evidence" value="ECO:0007669"/>
    <property type="project" value="InterPro"/>
</dbReference>
<dbReference type="InterPro" id="IPR015919">
    <property type="entry name" value="Cadherin-like_sf"/>
</dbReference>
<organism evidence="1 2">
    <name type="scientific">Spirosoma telluris</name>
    <dbReference type="NCBI Taxonomy" id="2183553"/>
    <lineage>
        <taxon>Bacteria</taxon>
        <taxon>Pseudomonadati</taxon>
        <taxon>Bacteroidota</taxon>
        <taxon>Cytophagia</taxon>
        <taxon>Cytophagales</taxon>
        <taxon>Cytophagaceae</taxon>
        <taxon>Spirosoma</taxon>
    </lineage>
</organism>
<gene>
    <name evidence="1" type="ORF">HMF3257_16335</name>
</gene>
<keyword evidence="2" id="KW-1185">Reference proteome</keyword>
<reference evidence="1 2" key="1">
    <citation type="submission" date="2018-06" db="EMBL/GenBank/DDBJ databases">
        <title>Spirosoma sp. HMF3257 Genome sequencing and assembly.</title>
        <authorList>
            <person name="Kang H."/>
            <person name="Cha I."/>
            <person name="Kim H."/>
            <person name="Kang J."/>
            <person name="Joh K."/>
        </authorList>
    </citation>
    <scope>NUCLEOTIDE SEQUENCE [LARGE SCALE GENOMIC DNA]</scope>
    <source>
        <strain evidence="1 2">HMF3257</strain>
    </source>
</reference>
<name>A0A327NMV2_9BACT</name>
<dbReference type="SUPFAM" id="SSF49299">
    <property type="entry name" value="PKD domain"/>
    <property type="match status" value="1"/>
</dbReference>
<evidence type="ECO:0000313" key="1">
    <source>
        <dbReference type="EMBL" id="RAI75356.1"/>
    </source>
</evidence>
<protein>
    <recommendedName>
        <fullName evidence="3">Ig-like domain-containing protein</fullName>
    </recommendedName>
</protein>
<dbReference type="AlphaFoldDB" id="A0A327NMV2"/>
<proteinExistence type="predicted"/>
<dbReference type="OrthoDB" id="964296at2"/>
<dbReference type="Gene3D" id="2.60.40.10">
    <property type="entry name" value="Immunoglobulins"/>
    <property type="match status" value="2"/>
</dbReference>
<dbReference type="InterPro" id="IPR013783">
    <property type="entry name" value="Ig-like_fold"/>
</dbReference>
<dbReference type="EMBL" id="QLII01000001">
    <property type="protein sequence ID" value="RAI75356.1"/>
    <property type="molecule type" value="Genomic_DNA"/>
</dbReference>